<evidence type="ECO:0000313" key="15">
    <source>
        <dbReference type="EMBL" id="PKD43986.1"/>
    </source>
</evidence>
<keyword evidence="7 14" id="KW-0378">Hydrolase</keyword>
<evidence type="ECO:0000256" key="4">
    <source>
        <dbReference type="ARBA" id="ARBA00021581"/>
    </source>
</evidence>
<feature type="transmembrane region" description="Helical" evidence="14">
    <location>
        <begin position="219"/>
        <end position="240"/>
    </location>
</feature>
<keyword evidence="14" id="KW-0961">Cell wall biogenesis/degradation</keyword>
<comment type="catalytic activity">
    <reaction evidence="13 14">
        <text>di-trans,octa-cis-undecaprenyl diphosphate + H2O = di-trans,octa-cis-undecaprenyl phosphate + phosphate + H(+)</text>
        <dbReference type="Rhea" id="RHEA:28094"/>
        <dbReference type="ChEBI" id="CHEBI:15377"/>
        <dbReference type="ChEBI" id="CHEBI:15378"/>
        <dbReference type="ChEBI" id="CHEBI:43474"/>
        <dbReference type="ChEBI" id="CHEBI:58405"/>
        <dbReference type="ChEBI" id="CHEBI:60392"/>
        <dbReference type="EC" id="3.6.1.27"/>
    </reaction>
</comment>
<keyword evidence="8 14" id="KW-1133">Transmembrane helix</keyword>
<dbReference type="HAMAP" id="MF_01006">
    <property type="entry name" value="Undec_diphosphatase"/>
    <property type="match status" value="1"/>
</dbReference>
<comment type="subcellular location">
    <subcellularLocation>
        <location evidence="1 14">Cell membrane</location>
        <topology evidence="1 14">Multi-pass membrane protein</topology>
    </subcellularLocation>
</comment>
<comment type="function">
    <text evidence="14">Catalyzes the dephosphorylation of undecaprenyl diphosphate (UPP). Confers resistance to bacitracin.</text>
</comment>
<evidence type="ECO:0000313" key="16">
    <source>
        <dbReference type="Proteomes" id="UP000233398"/>
    </source>
</evidence>
<dbReference type="GO" id="GO:0005886">
    <property type="term" value="C:plasma membrane"/>
    <property type="evidence" value="ECO:0007669"/>
    <property type="project" value="UniProtKB-SubCell"/>
</dbReference>
<dbReference type="OrthoDB" id="9808289at2"/>
<dbReference type="RefSeq" id="WP_101071229.1">
    <property type="nucleotide sequence ID" value="NZ_PISP01000001.1"/>
</dbReference>
<feature type="transmembrane region" description="Helical" evidence="14">
    <location>
        <begin position="252"/>
        <end position="270"/>
    </location>
</feature>
<evidence type="ECO:0000256" key="8">
    <source>
        <dbReference type="ARBA" id="ARBA00022989"/>
    </source>
</evidence>
<dbReference type="EMBL" id="PISP01000001">
    <property type="protein sequence ID" value="PKD43986.1"/>
    <property type="molecule type" value="Genomic_DNA"/>
</dbReference>
<dbReference type="GO" id="GO:0046677">
    <property type="term" value="P:response to antibiotic"/>
    <property type="evidence" value="ECO:0007669"/>
    <property type="project" value="UniProtKB-UniRule"/>
</dbReference>
<protein>
    <recommendedName>
        <fullName evidence="4 14">Undecaprenyl-diphosphatase</fullName>
        <ecNumber evidence="3 14">3.6.1.27</ecNumber>
    </recommendedName>
    <alternativeName>
        <fullName evidence="12 14">Bacitracin resistance protein</fullName>
    </alternativeName>
    <alternativeName>
        <fullName evidence="11 14">Undecaprenyl pyrophosphate phosphatase</fullName>
    </alternativeName>
</protein>
<feature type="transmembrane region" description="Helical" evidence="14">
    <location>
        <begin position="189"/>
        <end position="207"/>
    </location>
</feature>
<evidence type="ECO:0000256" key="9">
    <source>
        <dbReference type="ARBA" id="ARBA00023136"/>
    </source>
</evidence>
<dbReference type="InterPro" id="IPR003824">
    <property type="entry name" value="UppP"/>
</dbReference>
<sequence length="271" mass="29781">MDLLQAIFLGLLQGITEFLPVSSSGHLALARAFFGNDIIPGITFEIVVHFGSFCSIAVYYRRKLIAMIADILKSFSPTGIREKRFITDYHTRLAYVILLSMIPAMLVGFTMKDAIEGLFLNPFVVSIMLMVTGSLLFSTKFAGRPENDVNATKGFLMGIAQACAIIPGISRSGSTISVGLFTGISRANVANFSFLMVLPVLAGAMLLEVLEIMENGIEIAAVTFLAAGFLTSFISGYFALKYLIILLKKEKFHYFAYYCWAVGLFGIIFFF</sequence>
<evidence type="ECO:0000256" key="14">
    <source>
        <dbReference type="HAMAP-Rule" id="MF_01006"/>
    </source>
</evidence>
<name>A0A2N0VIH4_9BACT</name>
<evidence type="ECO:0000256" key="7">
    <source>
        <dbReference type="ARBA" id="ARBA00022801"/>
    </source>
</evidence>
<proteinExistence type="inferred from homology"/>
<dbReference type="PANTHER" id="PTHR30622:SF2">
    <property type="entry name" value="UNDECAPRENYL-DIPHOSPHATASE"/>
    <property type="match status" value="1"/>
</dbReference>
<dbReference type="EC" id="3.6.1.27" evidence="3 14"/>
<dbReference type="Proteomes" id="UP000233398">
    <property type="component" value="Unassembled WGS sequence"/>
</dbReference>
<keyword evidence="5 14" id="KW-1003">Cell membrane</keyword>
<evidence type="ECO:0000256" key="13">
    <source>
        <dbReference type="ARBA" id="ARBA00047594"/>
    </source>
</evidence>
<evidence type="ECO:0000256" key="10">
    <source>
        <dbReference type="ARBA" id="ARBA00023251"/>
    </source>
</evidence>
<dbReference type="GO" id="GO:0008360">
    <property type="term" value="P:regulation of cell shape"/>
    <property type="evidence" value="ECO:0007669"/>
    <property type="project" value="UniProtKB-KW"/>
</dbReference>
<keyword evidence="10 14" id="KW-0046">Antibiotic resistance</keyword>
<feature type="transmembrane region" description="Helical" evidence="14">
    <location>
        <begin position="40"/>
        <end position="60"/>
    </location>
</feature>
<dbReference type="GO" id="GO:0071555">
    <property type="term" value="P:cell wall organization"/>
    <property type="evidence" value="ECO:0007669"/>
    <property type="project" value="UniProtKB-KW"/>
</dbReference>
<gene>
    <name evidence="14" type="primary">uppP</name>
    <name evidence="15" type="ORF">CWD77_00475</name>
</gene>
<feature type="transmembrane region" description="Helical" evidence="14">
    <location>
        <begin position="93"/>
        <end position="111"/>
    </location>
</feature>
<dbReference type="GO" id="GO:0050380">
    <property type="term" value="F:undecaprenyl-diphosphatase activity"/>
    <property type="evidence" value="ECO:0007669"/>
    <property type="project" value="UniProtKB-UniRule"/>
</dbReference>
<keyword evidence="16" id="KW-1185">Reference proteome</keyword>
<keyword evidence="9 14" id="KW-0472">Membrane</keyword>
<dbReference type="PANTHER" id="PTHR30622">
    <property type="entry name" value="UNDECAPRENYL-DIPHOSPHATASE"/>
    <property type="match status" value="1"/>
</dbReference>
<dbReference type="GO" id="GO:0009252">
    <property type="term" value="P:peptidoglycan biosynthetic process"/>
    <property type="evidence" value="ECO:0007669"/>
    <property type="project" value="UniProtKB-KW"/>
</dbReference>
<accession>A0A2N0VIH4</accession>
<keyword evidence="14" id="KW-0573">Peptidoglycan synthesis</keyword>
<keyword evidence="14" id="KW-0133">Cell shape</keyword>
<dbReference type="Pfam" id="PF02673">
    <property type="entry name" value="BacA"/>
    <property type="match status" value="1"/>
</dbReference>
<comment type="similarity">
    <text evidence="2 14">Belongs to the UppP family.</text>
</comment>
<dbReference type="AlphaFoldDB" id="A0A2N0VIH4"/>
<reference evidence="15 16" key="1">
    <citation type="submission" date="2017-11" db="EMBL/GenBank/DDBJ databases">
        <title>Rhodohalobacter 15182 sp. nov., isolated from a salt lake.</title>
        <authorList>
            <person name="Han S."/>
        </authorList>
    </citation>
    <scope>NUCLEOTIDE SEQUENCE [LARGE SCALE GENOMIC DNA]</scope>
    <source>
        <strain evidence="15 16">15182</strain>
    </source>
</reference>
<evidence type="ECO:0000256" key="12">
    <source>
        <dbReference type="ARBA" id="ARBA00032932"/>
    </source>
</evidence>
<evidence type="ECO:0000256" key="11">
    <source>
        <dbReference type="ARBA" id="ARBA00032707"/>
    </source>
</evidence>
<comment type="caution">
    <text evidence="15">The sequence shown here is derived from an EMBL/GenBank/DDBJ whole genome shotgun (WGS) entry which is preliminary data.</text>
</comment>
<evidence type="ECO:0000256" key="2">
    <source>
        <dbReference type="ARBA" id="ARBA00010621"/>
    </source>
</evidence>
<keyword evidence="6 14" id="KW-0812">Transmembrane</keyword>
<evidence type="ECO:0000256" key="6">
    <source>
        <dbReference type="ARBA" id="ARBA00022692"/>
    </source>
</evidence>
<evidence type="ECO:0000256" key="5">
    <source>
        <dbReference type="ARBA" id="ARBA00022475"/>
    </source>
</evidence>
<evidence type="ECO:0000256" key="1">
    <source>
        <dbReference type="ARBA" id="ARBA00004651"/>
    </source>
</evidence>
<organism evidence="15 16">
    <name type="scientific">Rhodohalobacter barkolensis</name>
    <dbReference type="NCBI Taxonomy" id="2053187"/>
    <lineage>
        <taxon>Bacteria</taxon>
        <taxon>Pseudomonadati</taxon>
        <taxon>Balneolota</taxon>
        <taxon>Balneolia</taxon>
        <taxon>Balneolales</taxon>
        <taxon>Balneolaceae</taxon>
        <taxon>Rhodohalobacter</taxon>
    </lineage>
</organism>
<comment type="miscellaneous">
    <text evidence="14">Bacitracin is thought to be involved in the inhibition of peptidoglycan synthesis by sequestering undecaprenyl diphosphate, thereby reducing the pool of lipid carrier available.</text>
</comment>
<feature type="transmembrane region" description="Helical" evidence="14">
    <location>
        <begin position="117"/>
        <end position="137"/>
    </location>
</feature>
<evidence type="ECO:0000256" key="3">
    <source>
        <dbReference type="ARBA" id="ARBA00012374"/>
    </source>
</evidence>